<feature type="compositionally biased region" description="Pro residues" evidence="1">
    <location>
        <begin position="165"/>
        <end position="181"/>
    </location>
</feature>
<dbReference type="Gene3D" id="3.30.70.1210">
    <property type="entry name" value="Crispr-associated protein, domain 2"/>
    <property type="match status" value="1"/>
</dbReference>
<dbReference type="InterPro" id="IPR010179">
    <property type="entry name" value="CRISPR-assoc_prot_Cse3"/>
</dbReference>
<evidence type="ECO:0000313" key="2">
    <source>
        <dbReference type="EMBL" id="GAA4612839.1"/>
    </source>
</evidence>
<keyword evidence="3" id="KW-1185">Reference proteome</keyword>
<dbReference type="SMART" id="SM01101">
    <property type="entry name" value="CRISPR_assoc"/>
    <property type="match status" value="1"/>
</dbReference>
<dbReference type="CDD" id="cd09727">
    <property type="entry name" value="Cas6_I-E"/>
    <property type="match status" value="1"/>
</dbReference>
<dbReference type="EMBL" id="BAABHJ010000021">
    <property type="protein sequence ID" value="GAA4612839.1"/>
    <property type="molecule type" value="Genomic_DNA"/>
</dbReference>
<reference evidence="3" key="1">
    <citation type="journal article" date="2019" name="Int. J. Syst. Evol. Microbiol.">
        <title>The Global Catalogue of Microorganisms (GCM) 10K type strain sequencing project: providing services to taxonomists for standard genome sequencing and annotation.</title>
        <authorList>
            <consortium name="The Broad Institute Genomics Platform"/>
            <consortium name="The Broad Institute Genome Sequencing Center for Infectious Disease"/>
            <person name="Wu L."/>
            <person name="Ma J."/>
        </authorList>
    </citation>
    <scope>NUCLEOTIDE SEQUENCE [LARGE SCALE GENOMIC DNA]</scope>
    <source>
        <strain evidence="3">JCM 17938</strain>
    </source>
</reference>
<proteinExistence type="predicted"/>
<evidence type="ECO:0000313" key="3">
    <source>
        <dbReference type="Proteomes" id="UP001500212"/>
    </source>
</evidence>
<sequence length="252" mass="28206">MTYLSRIRINPLRAESRKLLANPRAMRGAIIGGIPDQPTQERLLWRLDADNPRRPMLYVLTESKPDWTHIIENAGWPEADGDHASIADYTPLITRIALGRQFAFRLTANPVQNTTTPTKPTSIQTERTARGERRGHRIGHRTAAHQLAWFLDRTQRWGFQIPPTRTDPPVPGLPDPTTPPEPAHDVRITARDRRSFNKNGRGKPVVIHTATFEGRLQITDPDLFTEHLLRGIGPAKAYGCGLLTLAPLPGNG</sequence>
<dbReference type="Proteomes" id="UP001500212">
    <property type="component" value="Unassembled WGS sequence"/>
</dbReference>
<feature type="region of interest" description="Disordered" evidence="1">
    <location>
        <begin position="163"/>
        <end position="184"/>
    </location>
</feature>
<name>A0ABP8TU18_9ACTN</name>
<dbReference type="NCBIfam" id="TIGR01907">
    <property type="entry name" value="casE_Cse3"/>
    <property type="match status" value="1"/>
</dbReference>
<gene>
    <name evidence="2" type="primary">cas6e_2</name>
    <name evidence="2" type="ORF">GCM10023195_55300</name>
</gene>
<dbReference type="Pfam" id="PF08798">
    <property type="entry name" value="CRISPR_assoc"/>
    <property type="match status" value="1"/>
</dbReference>
<dbReference type="SUPFAM" id="SSF117987">
    <property type="entry name" value="CRISPR-associated protein"/>
    <property type="match status" value="2"/>
</dbReference>
<organism evidence="2 3">
    <name type="scientific">Actinoallomurus liliacearum</name>
    <dbReference type="NCBI Taxonomy" id="1080073"/>
    <lineage>
        <taxon>Bacteria</taxon>
        <taxon>Bacillati</taxon>
        <taxon>Actinomycetota</taxon>
        <taxon>Actinomycetes</taxon>
        <taxon>Streptosporangiales</taxon>
        <taxon>Thermomonosporaceae</taxon>
        <taxon>Actinoallomurus</taxon>
    </lineage>
</organism>
<evidence type="ECO:0000256" key="1">
    <source>
        <dbReference type="SAM" id="MobiDB-lite"/>
    </source>
</evidence>
<comment type="caution">
    <text evidence="2">The sequence shown here is derived from an EMBL/GenBank/DDBJ whole genome shotgun (WGS) entry which is preliminary data.</text>
</comment>
<accession>A0ABP8TU18</accession>
<dbReference type="Gene3D" id="3.30.70.1200">
    <property type="entry name" value="Crispr-associated protein, domain 1"/>
    <property type="match status" value="1"/>
</dbReference>
<dbReference type="RefSeq" id="WP_345360626.1">
    <property type="nucleotide sequence ID" value="NZ_BAABHJ010000021.1"/>
</dbReference>
<protein>
    <submittedName>
        <fullName evidence="2">Type I-E CRISPR-associated protein Cas6/Cse3/CasE</fullName>
    </submittedName>
</protein>
<feature type="region of interest" description="Disordered" evidence="1">
    <location>
        <begin position="111"/>
        <end position="135"/>
    </location>
</feature>